<dbReference type="AlphaFoldDB" id="A0A6J4RNF4"/>
<gene>
    <name evidence="2" type="ORF">AVDCRST_MAG25-2237</name>
</gene>
<reference evidence="2" key="1">
    <citation type="submission" date="2020-02" db="EMBL/GenBank/DDBJ databases">
        <authorList>
            <person name="Meier V. D."/>
        </authorList>
    </citation>
    <scope>NUCLEOTIDE SEQUENCE</scope>
    <source>
        <strain evidence="2">AVDCRST_MAG25</strain>
    </source>
</reference>
<proteinExistence type="predicted"/>
<protein>
    <submittedName>
        <fullName evidence="2">Uncharacterized protein</fullName>
    </submittedName>
</protein>
<accession>A0A6J4RNF4</accession>
<evidence type="ECO:0000256" key="1">
    <source>
        <dbReference type="SAM" id="MobiDB-lite"/>
    </source>
</evidence>
<organism evidence="2">
    <name type="scientific">uncultured Rubrobacteraceae bacterium</name>
    <dbReference type="NCBI Taxonomy" id="349277"/>
    <lineage>
        <taxon>Bacteria</taxon>
        <taxon>Bacillati</taxon>
        <taxon>Actinomycetota</taxon>
        <taxon>Rubrobacteria</taxon>
        <taxon>Rubrobacterales</taxon>
        <taxon>Rubrobacteraceae</taxon>
        <taxon>environmental samples</taxon>
    </lineage>
</organism>
<sequence>MLPRGSGERPGASGDRRTPVRGLLRQSFRVSSAQLSRVARGTHASRAAPEGILR</sequence>
<name>A0A6J4RNF4_9ACTN</name>
<dbReference type="EMBL" id="CADCVI010000141">
    <property type="protein sequence ID" value="CAA9473772.1"/>
    <property type="molecule type" value="Genomic_DNA"/>
</dbReference>
<evidence type="ECO:0000313" key="2">
    <source>
        <dbReference type="EMBL" id="CAA9473772.1"/>
    </source>
</evidence>
<feature type="region of interest" description="Disordered" evidence="1">
    <location>
        <begin position="1"/>
        <end position="54"/>
    </location>
</feature>